<dbReference type="HAMAP" id="MF_01365_B">
    <property type="entry name" value="Ribosomal_uL6_B"/>
    <property type="match status" value="1"/>
</dbReference>
<dbReference type="GO" id="GO:0003735">
    <property type="term" value="F:structural constituent of ribosome"/>
    <property type="evidence" value="ECO:0007669"/>
    <property type="project" value="UniProtKB-UniRule"/>
</dbReference>
<dbReference type="InterPro" id="IPR020040">
    <property type="entry name" value="Ribosomal_uL6_a/b-dom"/>
</dbReference>
<evidence type="ECO:0000256" key="7">
    <source>
        <dbReference type="RuleBase" id="RU003869"/>
    </source>
</evidence>
<keyword evidence="4 6" id="KW-0689">Ribosomal protein</keyword>
<dbReference type="PANTHER" id="PTHR11655">
    <property type="entry name" value="60S/50S RIBOSOMAL PROTEIN L6/L9"/>
    <property type="match status" value="1"/>
</dbReference>
<name>A0A5J6PWM8_9NEIS</name>
<evidence type="ECO:0000313" key="10">
    <source>
        <dbReference type="EMBL" id="QEY26975.1"/>
    </source>
</evidence>
<organism evidence="10 11">
    <name type="scientific">Neisseria zalophi</name>
    <dbReference type="NCBI Taxonomy" id="640030"/>
    <lineage>
        <taxon>Bacteria</taxon>
        <taxon>Pseudomonadati</taxon>
        <taxon>Pseudomonadota</taxon>
        <taxon>Betaproteobacteria</taxon>
        <taxon>Neisseriales</taxon>
        <taxon>Neisseriaceae</taxon>
        <taxon>Neisseria</taxon>
    </lineage>
</organism>
<dbReference type="SUPFAM" id="SSF56053">
    <property type="entry name" value="Ribosomal protein L6"/>
    <property type="match status" value="2"/>
</dbReference>
<dbReference type="AlphaFoldDB" id="A0A5J6PWM8"/>
<evidence type="ECO:0000259" key="9">
    <source>
        <dbReference type="Pfam" id="PF00347"/>
    </source>
</evidence>
<dbReference type="EMBL" id="CP031700">
    <property type="protein sequence ID" value="QEY26975.1"/>
    <property type="molecule type" value="Genomic_DNA"/>
</dbReference>
<dbReference type="PROSITE" id="PS00525">
    <property type="entry name" value="RIBOSOMAL_L6_1"/>
    <property type="match status" value="1"/>
</dbReference>
<dbReference type="InterPro" id="IPR019906">
    <property type="entry name" value="Ribosomal_uL6_bac-type"/>
</dbReference>
<evidence type="ECO:0000256" key="3">
    <source>
        <dbReference type="ARBA" id="ARBA00022884"/>
    </source>
</evidence>
<comment type="subunit">
    <text evidence="6">Part of the 50S ribosomal subunit.</text>
</comment>
<dbReference type="Pfam" id="PF00347">
    <property type="entry name" value="Ribosomal_L6"/>
    <property type="match status" value="2"/>
</dbReference>
<dbReference type="FunFam" id="3.90.930.12:FF:000001">
    <property type="entry name" value="50S ribosomal protein L6"/>
    <property type="match status" value="1"/>
</dbReference>
<keyword evidence="2 6" id="KW-0699">rRNA-binding</keyword>
<keyword evidence="5 6" id="KW-0687">Ribonucleoprotein</keyword>
<evidence type="ECO:0000256" key="4">
    <source>
        <dbReference type="ARBA" id="ARBA00022980"/>
    </source>
</evidence>
<dbReference type="Gene3D" id="3.90.930.12">
    <property type="entry name" value="Ribosomal protein L6, alpha-beta domain"/>
    <property type="match status" value="2"/>
</dbReference>
<dbReference type="FunFam" id="3.90.930.12:FF:000002">
    <property type="entry name" value="50S ribosomal protein L6"/>
    <property type="match status" value="1"/>
</dbReference>
<evidence type="ECO:0000256" key="2">
    <source>
        <dbReference type="ARBA" id="ARBA00022730"/>
    </source>
</evidence>
<dbReference type="RefSeq" id="WP_151052761.1">
    <property type="nucleotide sequence ID" value="NZ_CP031700.1"/>
</dbReference>
<evidence type="ECO:0000256" key="8">
    <source>
        <dbReference type="RuleBase" id="RU003870"/>
    </source>
</evidence>
<dbReference type="InterPro" id="IPR000702">
    <property type="entry name" value="Ribosomal_uL6-like"/>
</dbReference>
<dbReference type="NCBIfam" id="TIGR03654">
    <property type="entry name" value="L6_bact"/>
    <property type="match status" value="1"/>
</dbReference>
<dbReference type="OrthoDB" id="9805007at2"/>
<evidence type="ECO:0000256" key="6">
    <source>
        <dbReference type="HAMAP-Rule" id="MF_01365"/>
    </source>
</evidence>
<evidence type="ECO:0000256" key="5">
    <source>
        <dbReference type="ARBA" id="ARBA00023274"/>
    </source>
</evidence>
<evidence type="ECO:0000256" key="1">
    <source>
        <dbReference type="ARBA" id="ARBA00009356"/>
    </source>
</evidence>
<dbReference type="PANTHER" id="PTHR11655:SF14">
    <property type="entry name" value="LARGE RIBOSOMAL SUBUNIT PROTEIN UL6M"/>
    <property type="match status" value="1"/>
</dbReference>
<keyword evidence="3 6" id="KW-0694">RNA-binding</keyword>
<dbReference type="GO" id="GO:0002181">
    <property type="term" value="P:cytoplasmic translation"/>
    <property type="evidence" value="ECO:0007669"/>
    <property type="project" value="TreeGrafter"/>
</dbReference>
<dbReference type="Proteomes" id="UP000325713">
    <property type="component" value="Chromosome"/>
</dbReference>
<feature type="domain" description="Large ribosomal subunit protein uL6 alpha-beta" evidence="9">
    <location>
        <begin position="90"/>
        <end position="164"/>
    </location>
</feature>
<gene>
    <name evidence="6" type="primary">rplF</name>
    <name evidence="10" type="ORF">D0T92_10840</name>
</gene>
<dbReference type="PRINTS" id="PR00059">
    <property type="entry name" value="RIBOSOMALL6"/>
</dbReference>
<proteinExistence type="inferred from homology"/>
<evidence type="ECO:0000313" key="11">
    <source>
        <dbReference type="Proteomes" id="UP000325713"/>
    </source>
</evidence>
<dbReference type="GO" id="GO:0019843">
    <property type="term" value="F:rRNA binding"/>
    <property type="evidence" value="ECO:0007669"/>
    <property type="project" value="UniProtKB-UniRule"/>
</dbReference>
<dbReference type="InterPro" id="IPR002358">
    <property type="entry name" value="Ribosomal_uL6_CS"/>
</dbReference>
<dbReference type="InterPro" id="IPR036789">
    <property type="entry name" value="Ribosomal_uL6-like_a/b-dom_sf"/>
</dbReference>
<sequence length="177" mass="19049">MSRVAKNPVTVPAGVDVKFGTDVITVKGKNGELSLPMTDDVSVELKDGQLMFSAKNNSKHANAMSGTVRALINNMVKGVSEGFEKKLQLIGVGYRAQAQGKTLNLSLGFSHPIVYEMPEGVSVQTPSQTEIVLTGPDKQVIGQVAAEIRSYRSPEPYKGKGVRYVGEVVVMKEAKKK</sequence>
<accession>A0A5J6PWM8</accession>
<dbReference type="PIRSF" id="PIRSF002162">
    <property type="entry name" value="Ribosomal_L6"/>
    <property type="match status" value="1"/>
</dbReference>
<comment type="similarity">
    <text evidence="1 6 7">Belongs to the universal ribosomal protein uL6 family.</text>
</comment>
<reference evidence="10 11" key="1">
    <citation type="submission" date="2018-08" db="EMBL/GenBank/DDBJ databases">
        <title>Neisseria zalophi ATCC BAA-2455 complete genome.</title>
        <authorList>
            <person name="Veseli I.A."/>
            <person name="Buttler R."/>
            <person name="Mascarenhas dos Santos A.C."/>
            <person name="Pombert J.-F."/>
        </authorList>
    </citation>
    <scope>NUCLEOTIDE SEQUENCE [LARGE SCALE GENOMIC DNA]</scope>
    <source>
        <strain evidence="10 11">ATCC BAA-2455</strain>
    </source>
</reference>
<dbReference type="KEGG" id="nzl:D0T92_10840"/>
<feature type="domain" description="Large ribosomal subunit protein uL6 alpha-beta" evidence="9">
    <location>
        <begin position="11"/>
        <end position="82"/>
    </location>
</feature>
<comment type="function">
    <text evidence="6 8">This protein binds to the 23S rRNA, and is important in its secondary structure. It is located near the subunit interface in the base of the L7/L12 stalk, and near the tRNA binding site of the peptidyltransferase center.</text>
</comment>
<keyword evidence="11" id="KW-1185">Reference proteome</keyword>
<dbReference type="GO" id="GO:0022625">
    <property type="term" value="C:cytosolic large ribosomal subunit"/>
    <property type="evidence" value="ECO:0007669"/>
    <property type="project" value="UniProtKB-UniRule"/>
</dbReference>
<protein>
    <recommendedName>
        <fullName evidence="6">Large ribosomal subunit protein uL6</fullName>
    </recommendedName>
</protein>